<gene>
    <name evidence="6" type="ORF">LCGC14_2774270</name>
</gene>
<evidence type="ECO:0008006" key="7">
    <source>
        <dbReference type="Google" id="ProtNLM"/>
    </source>
</evidence>
<proteinExistence type="predicted"/>
<dbReference type="PROSITE" id="PS51898">
    <property type="entry name" value="TYR_RECOMBINASE"/>
    <property type="match status" value="1"/>
</dbReference>
<feature type="domain" description="Tyr recombinase" evidence="4">
    <location>
        <begin position="122"/>
        <end position="288"/>
    </location>
</feature>
<evidence type="ECO:0000256" key="3">
    <source>
        <dbReference type="ARBA" id="ARBA00023172"/>
    </source>
</evidence>
<comment type="caution">
    <text evidence="6">The sequence shown here is derived from an EMBL/GenBank/DDBJ whole genome shotgun (WGS) entry which is preliminary data.</text>
</comment>
<dbReference type="InterPro" id="IPR044068">
    <property type="entry name" value="CB"/>
</dbReference>
<dbReference type="Gene3D" id="1.10.443.10">
    <property type="entry name" value="Intergrase catalytic core"/>
    <property type="match status" value="1"/>
</dbReference>
<dbReference type="Pfam" id="PF00589">
    <property type="entry name" value="Phage_integrase"/>
    <property type="match status" value="1"/>
</dbReference>
<dbReference type="InterPro" id="IPR004107">
    <property type="entry name" value="Integrase_SAM-like_N"/>
</dbReference>
<name>A0A0F8YV54_9ZZZZ</name>
<dbReference type="EMBL" id="LAZR01051355">
    <property type="protein sequence ID" value="KKK85342.1"/>
    <property type="molecule type" value="Genomic_DNA"/>
</dbReference>
<dbReference type="Pfam" id="PF02899">
    <property type="entry name" value="Phage_int_SAM_1"/>
    <property type="match status" value="1"/>
</dbReference>
<dbReference type="InterPro" id="IPR011010">
    <property type="entry name" value="DNA_brk_join_enz"/>
</dbReference>
<sequence>MKTSKNISSLLQEFFTEYLINQRQASQHTIASYRDTFCLLFRYAKQCYKKLPVALVLSELNATFISEFLNHLEKDRGVSARTRNQRLAAIRSFFRYISLYVPEEIALIQQVLAIPNKKYEKKIVEFLERSEIDAILEVPDTETWIGRRDSTLIMLMTQTGIRVSELTGLCCQDVMLGTGAHVRFSGKGRKERCTPLMKQMVVELKAWLKECNGSPEDPLFPSSRGGPLSTDAVQYLLTKYAAIAQNKCSSLKQKRVSPHVLRHTSAMQMLQAGIDRSMIALWLGHESV</sequence>
<dbReference type="InterPro" id="IPR010998">
    <property type="entry name" value="Integrase_recombinase_N"/>
</dbReference>
<keyword evidence="2" id="KW-0238">DNA-binding</keyword>
<dbReference type="GO" id="GO:0003677">
    <property type="term" value="F:DNA binding"/>
    <property type="evidence" value="ECO:0007669"/>
    <property type="project" value="UniProtKB-KW"/>
</dbReference>
<evidence type="ECO:0000313" key="6">
    <source>
        <dbReference type="EMBL" id="KKK85342.1"/>
    </source>
</evidence>
<dbReference type="SUPFAM" id="SSF56349">
    <property type="entry name" value="DNA breaking-rejoining enzymes"/>
    <property type="match status" value="1"/>
</dbReference>
<protein>
    <recommendedName>
        <fullName evidence="7">Integrase</fullName>
    </recommendedName>
</protein>
<organism evidence="6">
    <name type="scientific">marine sediment metagenome</name>
    <dbReference type="NCBI Taxonomy" id="412755"/>
    <lineage>
        <taxon>unclassified sequences</taxon>
        <taxon>metagenomes</taxon>
        <taxon>ecological metagenomes</taxon>
    </lineage>
</organism>
<evidence type="ECO:0000256" key="1">
    <source>
        <dbReference type="ARBA" id="ARBA00022908"/>
    </source>
</evidence>
<dbReference type="AlphaFoldDB" id="A0A0F8YV54"/>
<evidence type="ECO:0000259" key="4">
    <source>
        <dbReference type="PROSITE" id="PS51898"/>
    </source>
</evidence>
<dbReference type="PANTHER" id="PTHR30349:SF81">
    <property type="entry name" value="TYROSINE RECOMBINASE XERC"/>
    <property type="match status" value="1"/>
</dbReference>
<dbReference type="GO" id="GO:0006310">
    <property type="term" value="P:DNA recombination"/>
    <property type="evidence" value="ECO:0007669"/>
    <property type="project" value="UniProtKB-KW"/>
</dbReference>
<dbReference type="InterPro" id="IPR050090">
    <property type="entry name" value="Tyrosine_recombinase_XerCD"/>
</dbReference>
<feature type="non-terminal residue" evidence="6">
    <location>
        <position position="288"/>
    </location>
</feature>
<accession>A0A0F8YV54</accession>
<dbReference type="PANTHER" id="PTHR30349">
    <property type="entry name" value="PHAGE INTEGRASE-RELATED"/>
    <property type="match status" value="1"/>
</dbReference>
<evidence type="ECO:0000259" key="5">
    <source>
        <dbReference type="PROSITE" id="PS51900"/>
    </source>
</evidence>
<reference evidence="6" key="1">
    <citation type="journal article" date="2015" name="Nature">
        <title>Complex archaea that bridge the gap between prokaryotes and eukaryotes.</title>
        <authorList>
            <person name="Spang A."/>
            <person name="Saw J.H."/>
            <person name="Jorgensen S.L."/>
            <person name="Zaremba-Niedzwiedzka K."/>
            <person name="Martijn J."/>
            <person name="Lind A.E."/>
            <person name="van Eijk R."/>
            <person name="Schleper C."/>
            <person name="Guy L."/>
            <person name="Ettema T.J."/>
        </authorList>
    </citation>
    <scope>NUCLEOTIDE SEQUENCE</scope>
</reference>
<dbReference type="InterPro" id="IPR002104">
    <property type="entry name" value="Integrase_catalytic"/>
</dbReference>
<keyword evidence="3" id="KW-0233">DNA recombination</keyword>
<dbReference type="PROSITE" id="PS51900">
    <property type="entry name" value="CB"/>
    <property type="match status" value="1"/>
</dbReference>
<dbReference type="InterPro" id="IPR013762">
    <property type="entry name" value="Integrase-like_cat_sf"/>
</dbReference>
<evidence type="ECO:0000256" key="2">
    <source>
        <dbReference type="ARBA" id="ARBA00023125"/>
    </source>
</evidence>
<feature type="domain" description="Core-binding (CB)" evidence="5">
    <location>
        <begin position="5"/>
        <end position="98"/>
    </location>
</feature>
<dbReference type="Gene3D" id="1.10.150.130">
    <property type="match status" value="1"/>
</dbReference>
<dbReference type="GO" id="GO:0015074">
    <property type="term" value="P:DNA integration"/>
    <property type="evidence" value="ECO:0007669"/>
    <property type="project" value="UniProtKB-KW"/>
</dbReference>
<keyword evidence="1" id="KW-0229">DNA integration</keyword>